<evidence type="ECO:0000256" key="1">
    <source>
        <dbReference type="ARBA" id="ARBA00004389"/>
    </source>
</evidence>
<dbReference type="GO" id="GO:0005789">
    <property type="term" value="C:endoplasmic reticulum membrane"/>
    <property type="evidence" value="ECO:0007669"/>
    <property type="project" value="UniProtKB-SubCell"/>
</dbReference>
<reference evidence="11 12" key="1">
    <citation type="submission" date="2015-08" db="EMBL/GenBank/DDBJ databases">
        <title>Ancestral chromatin configuration constrains chromatin evolution on differentiating sex chromosomes in Drosophila.</title>
        <authorList>
            <person name="Zhou Q."/>
            <person name="Bachtrog D."/>
        </authorList>
    </citation>
    <scope>NUCLEOTIDE SEQUENCE [LARGE SCALE GENOMIC DNA]</scope>
    <source>
        <tissue evidence="11">Whole larvae</tissue>
    </source>
</reference>
<dbReference type="Pfam" id="PF00584">
    <property type="entry name" value="SecE"/>
    <property type="match status" value="1"/>
</dbReference>
<evidence type="ECO:0000313" key="12">
    <source>
        <dbReference type="Proteomes" id="UP000494163"/>
    </source>
</evidence>
<comment type="similarity">
    <text evidence="2">Belongs to the SecE/SEC61-gamma family.</text>
</comment>
<keyword evidence="4 10" id="KW-0812">Transmembrane</keyword>
<feature type="transmembrane region" description="Helical" evidence="10">
    <location>
        <begin position="74"/>
        <end position="95"/>
    </location>
</feature>
<evidence type="ECO:0000313" key="11">
    <source>
        <dbReference type="EMBL" id="ALC42251.1"/>
    </source>
</evidence>
<evidence type="ECO:0000256" key="6">
    <source>
        <dbReference type="ARBA" id="ARBA00022927"/>
    </source>
</evidence>
<evidence type="ECO:0000256" key="8">
    <source>
        <dbReference type="ARBA" id="ARBA00023010"/>
    </source>
</evidence>
<dbReference type="InterPro" id="IPR001901">
    <property type="entry name" value="Translocase_SecE/Sec61-g"/>
</dbReference>
<dbReference type="InterPro" id="IPR023391">
    <property type="entry name" value="Prot_translocase_SecE_dom_sf"/>
</dbReference>
<protein>
    <submittedName>
        <fullName evidence="11">Sec61gamma</fullName>
    </submittedName>
</protein>
<dbReference type="NCBIfam" id="TIGR00327">
    <property type="entry name" value="secE_euk_arch"/>
    <property type="match status" value="1"/>
</dbReference>
<keyword evidence="5" id="KW-0256">Endoplasmic reticulum</keyword>
<dbReference type="GO" id="GO:0008320">
    <property type="term" value="F:protein transmembrane transporter activity"/>
    <property type="evidence" value="ECO:0007669"/>
    <property type="project" value="InterPro"/>
</dbReference>
<evidence type="ECO:0000256" key="3">
    <source>
        <dbReference type="ARBA" id="ARBA00022448"/>
    </source>
</evidence>
<evidence type="ECO:0000256" key="5">
    <source>
        <dbReference type="ARBA" id="ARBA00022824"/>
    </source>
</evidence>
<dbReference type="GO" id="GO:0006605">
    <property type="term" value="P:protein targeting"/>
    <property type="evidence" value="ECO:0007669"/>
    <property type="project" value="InterPro"/>
</dbReference>
<comment type="subcellular location">
    <subcellularLocation>
        <location evidence="1">Endoplasmic reticulum membrane</location>
        <topology evidence="1">Single-pass membrane protein</topology>
    </subcellularLocation>
</comment>
<sequence length="105" mass="12411">MEQRLHRRRRTRKKPKSLFNKLLGDWRPKLGATTSCSYKQLLLNQLLPLRRFFKSSKRVVKRCTKPDRREFRRAALATAVGFLIMGFLGYGIRLLHIPITNIIMD</sequence>
<dbReference type="EMBL" id="CP012524">
    <property type="protein sequence ID" value="ALC42251.1"/>
    <property type="molecule type" value="Genomic_DNA"/>
</dbReference>
<keyword evidence="6" id="KW-0653">Protein transport</keyword>
<keyword evidence="7 10" id="KW-1133">Transmembrane helix</keyword>
<keyword evidence="8" id="KW-0811">Translocation</keyword>
<evidence type="ECO:0000256" key="2">
    <source>
        <dbReference type="ARBA" id="ARBA00008274"/>
    </source>
</evidence>
<dbReference type="Proteomes" id="UP000494163">
    <property type="component" value="Chromosome 2R"/>
</dbReference>
<keyword evidence="9 10" id="KW-0472">Membrane</keyword>
<gene>
    <name evidence="11" type="ORF">Dbus_chr2Rg1830</name>
</gene>
<accession>A0A0M4EFR9</accession>
<keyword evidence="12" id="KW-1185">Reference proteome</keyword>
<evidence type="ECO:0000256" key="7">
    <source>
        <dbReference type="ARBA" id="ARBA00022989"/>
    </source>
</evidence>
<evidence type="ECO:0000256" key="4">
    <source>
        <dbReference type="ARBA" id="ARBA00022692"/>
    </source>
</evidence>
<organism evidence="11 12">
    <name type="scientific">Drosophila busckii</name>
    <name type="common">Fruit fly</name>
    <dbReference type="NCBI Taxonomy" id="30019"/>
    <lineage>
        <taxon>Eukaryota</taxon>
        <taxon>Metazoa</taxon>
        <taxon>Ecdysozoa</taxon>
        <taxon>Arthropoda</taxon>
        <taxon>Hexapoda</taxon>
        <taxon>Insecta</taxon>
        <taxon>Pterygota</taxon>
        <taxon>Neoptera</taxon>
        <taxon>Endopterygota</taxon>
        <taxon>Diptera</taxon>
        <taxon>Brachycera</taxon>
        <taxon>Muscomorpha</taxon>
        <taxon>Ephydroidea</taxon>
        <taxon>Drosophilidae</taxon>
        <taxon>Drosophila</taxon>
    </lineage>
</organism>
<dbReference type="AlphaFoldDB" id="A0A0M4EFR9"/>
<dbReference type="PANTHER" id="PTHR12309">
    <property type="entry name" value="SEC61 GAMMA SUBUNIT"/>
    <property type="match status" value="1"/>
</dbReference>
<keyword evidence="3" id="KW-0813">Transport</keyword>
<proteinExistence type="inferred from homology"/>
<dbReference type="HAMAP" id="MF_00422">
    <property type="entry name" value="SecE"/>
    <property type="match status" value="1"/>
</dbReference>
<evidence type="ECO:0000256" key="9">
    <source>
        <dbReference type="ARBA" id="ARBA00023136"/>
    </source>
</evidence>
<dbReference type="Gene3D" id="1.20.5.820">
    <property type="entry name" value="Preprotein translocase SecE subunit"/>
    <property type="match status" value="1"/>
</dbReference>
<dbReference type="GO" id="GO:0006886">
    <property type="term" value="P:intracellular protein transport"/>
    <property type="evidence" value="ECO:0007669"/>
    <property type="project" value="InterPro"/>
</dbReference>
<dbReference type="OrthoDB" id="2401875at2759"/>
<dbReference type="STRING" id="30019.A0A0M4EFR9"/>
<dbReference type="InterPro" id="IPR008158">
    <property type="entry name" value="Translocase_Sec61-g"/>
</dbReference>
<dbReference type="SUPFAM" id="SSF103456">
    <property type="entry name" value="Preprotein translocase SecE subunit"/>
    <property type="match status" value="1"/>
</dbReference>
<evidence type="ECO:0000256" key="10">
    <source>
        <dbReference type="SAM" id="Phobius"/>
    </source>
</evidence>
<name>A0A0M4EFR9_DROBS</name>